<sequence length="493" mass="54218">MGGVLALMSRPSFVPERDIPDLTGKIALVTGGNTGIGYETVKQLLLKNAKVYLAARSPEKAAAAIKSLEEETNGKQAIFLQLDLGDLERVHTAADTFLKQEGKLDILFNNAGVMTTPPEMLTAQGLDLQFGTNVLGHFFFTELLLPALTKSFQHNQVPARVVNTTSMVYTIAPGSGVEFASVKGGAERDAWLKKTGNFMAPWRLYGQSKMGNILASNYWAKTHSDVLVSCAVHPGPIRSELQRHLPGWMQALNKTALYPTPMGALAQLWAGTVATPAQITGQYVVPWGKVAETEKRTKDTKLEASMIAFLKEQVQGLNLRGWRKFEHSRRTCDWQWTRHYLEMSNFLPLVVTPIAQPNGRQRSRFPHCRRVIWMMTSDDDNGVPKAEENGNSIALKLVVELTPSLGSASCALRGSLFPTHERTCAHGEHYKFGKRPLGEGEHETLIRPSDVQGPAWPGCPGMGPAWDGSGSIFPEPKPKPAQAEPKPKTRAYQ</sequence>
<dbReference type="EMBL" id="JARKIF010000053">
    <property type="protein sequence ID" value="KAJ7606922.1"/>
    <property type="molecule type" value="Genomic_DNA"/>
</dbReference>
<dbReference type="PRINTS" id="PR00081">
    <property type="entry name" value="GDHRDH"/>
</dbReference>
<accession>A0AAD7F7G3</accession>
<organism evidence="5 6">
    <name type="scientific">Roridomyces roridus</name>
    <dbReference type="NCBI Taxonomy" id="1738132"/>
    <lineage>
        <taxon>Eukaryota</taxon>
        <taxon>Fungi</taxon>
        <taxon>Dikarya</taxon>
        <taxon>Basidiomycota</taxon>
        <taxon>Agaricomycotina</taxon>
        <taxon>Agaricomycetes</taxon>
        <taxon>Agaricomycetidae</taxon>
        <taxon>Agaricales</taxon>
        <taxon>Marasmiineae</taxon>
        <taxon>Mycenaceae</taxon>
        <taxon>Roridomyces</taxon>
    </lineage>
</organism>
<evidence type="ECO:0000256" key="2">
    <source>
        <dbReference type="ARBA" id="ARBA00022857"/>
    </source>
</evidence>
<evidence type="ECO:0000313" key="5">
    <source>
        <dbReference type="EMBL" id="KAJ7606922.1"/>
    </source>
</evidence>
<dbReference type="SUPFAM" id="SSF51735">
    <property type="entry name" value="NAD(P)-binding Rossmann-fold domains"/>
    <property type="match status" value="1"/>
</dbReference>
<evidence type="ECO:0000256" key="3">
    <source>
        <dbReference type="ARBA" id="ARBA00023002"/>
    </source>
</evidence>
<evidence type="ECO:0000256" key="4">
    <source>
        <dbReference type="SAM" id="MobiDB-lite"/>
    </source>
</evidence>
<feature type="region of interest" description="Disordered" evidence="4">
    <location>
        <begin position="455"/>
        <end position="493"/>
    </location>
</feature>
<evidence type="ECO:0000256" key="1">
    <source>
        <dbReference type="ARBA" id="ARBA00006484"/>
    </source>
</evidence>
<dbReference type="PANTHER" id="PTHR24320">
    <property type="entry name" value="RETINOL DEHYDROGENASE"/>
    <property type="match status" value="1"/>
</dbReference>
<keyword evidence="2" id="KW-0521">NADP</keyword>
<comment type="similarity">
    <text evidence="1">Belongs to the short-chain dehydrogenases/reductases (SDR) family.</text>
</comment>
<keyword evidence="6" id="KW-1185">Reference proteome</keyword>
<name>A0AAD7F7G3_9AGAR</name>
<dbReference type="Proteomes" id="UP001221142">
    <property type="component" value="Unassembled WGS sequence"/>
</dbReference>
<dbReference type="InterPro" id="IPR036291">
    <property type="entry name" value="NAD(P)-bd_dom_sf"/>
</dbReference>
<gene>
    <name evidence="5" type="ORF">FB45DRAFT_1011550</name>
</gene>
<reference evidence="5" key="1">
    <citation type="submission" date="2023-03" db="EMBL/GenBank/DDBJ databases">
        <title>Massive genome expansion in bonnet fungi (Mycena s.s.) driven by repeated elements and novel gene families across ecological guilds.</title>
        <authorList>
            <consortium name="Lawrence Berkeley National Laboratory"/>
            <person name="Harder C.B."/>
            <person name="Miyauchi S."/>
            <person name="Viragh M."/>
            <person name="Kuo A."/>
            <person name="Thoen E."/>
            <person name="Andreopoulos B."/>
            <person name="Lu D."/>
            <person name="Skrede I."/>
            <person name="Drula E."/>
            <person name="Henrissat B."/>
            <person name="Morin E."/>
            <person name="Kohler A."/>
            <person name="Barry K."/>
            <person name="LaButti K."/>
            <person name="Morin E."/>
            <person name="Salamov A."/>
            <person name="Lipzen A."/>
            <person name="Mereny Z."/>
            <person name="Hegedus B."/>
            <person name="Baldrian P."/>
            <person name="Stursova M."/>
            <person name="Weitz H."/>
            <person name="Taylor A."/>
            <person name="Grigoriev I.V."/>
            <person name="Nagy L.G."/>
            <person name="Martin F."/>
            <person name="Kauserud H."/>
        </authorList>
    </citation>
    <scope>NUCLEOTIDE SEQUENCE</scope>
    <source>
        <strain evidence="5">9284</strain>
    </source>
</reference>
<dbReference type="Gene3D" id="3.40.50.720">
    <property type="entry name" value="NAD(P)-binding Rossmann-like Domain"/>
    <property type="match status" value="1"/>
</dbReference>
<dbReference type="Pfam" id="PF00106">
    <property type="entry name" value="adh_short"/>
    <property type="match status" value="1"/>
</dbReference>
<comment type="caution">
    <text evidence="5">The sequence shown here is derived from an EMBL/GenBank/DDBJ whole genome shotgun (WGS) entry which is preliminary data.</text>
</comment>
<keyword evidence="3" id="KW-0560">Oxidoreductase</keyword>
<evidence type="ECO:0000313" key="6">
    <source>
        <dbReference type="Proteomes" id="UP001221142"/>
    </source>
</evidence>
<dbReference type="AlphaFoldDB" id="A0AAD7F7G3"/>
<proteinExistence type="inferred from homology"/>
<evidence type="ECO:0008006" key="7">
    <source>
        <dbReference type="Google" id="ProtNLM"/>
    </source>
</evidence>
<protein>
    <recommendedName>
        <fullName evidence="7">NAD(P)-binding protein</fullName>
    </recommendedName>
</protein>
<dbReference type="PANTHER" id="PTHR24320:SF282">
    <property type="entry name" value="WW DOMAIN-CONTAINING OXIDOREDUCTASE"/>
    <property type="match status" value="1"/>
</dbReference>
<dbReference type="InterPro" id="IPR002347">
    <property type="entry name" value="SDR_fam"/>
</dbReference>
<dbReference type="GO" id="GO:0016491">
    <property type="term" value="F:oxidoreductase activity"/>
    <property type="evidence" value="ECO:0007669"/>
    <property type="project" value="UniProtKB-KW"/>
</dbReference>